<dbReference type="RefSeq" id="WP_268781404.1">
    <property type="nucleotide sequence ID" value="NZ_JAPRAT010000050.1"/>
</dbReference>
<gene>
    <name evidence="2" type="ORF">OWO01_15640</name>
</gene>
<name>A0A9J6RGU8_9BACI</name>
<evidence type="ECO:0008006" key="4">
    <source>
        <dbReference type="Google" id="ProtNLM"/>
    </source>
</evidence>
<dbReference type="EMBL" id="JAPRAT010000050">
    <property type="protein sequence ID" value="MCZ0704628.1"/>
    <property type="molecule type" value="Genomic_DNA"/>
</dbReference>
<keyword evidence="1" id="KW-1133">Transmembrane helix</keyword>
<evidence type="ECO:0000256" key="1">
    <source>
        <dbReference type="SAM" id="Phobius"/>
    </source>
</evidence>
<organism evidence="2 3">
    <name type="scientific">Natronobacillus azotifigens</name>
    <dbReference type="NCBI Taxonomy" id="472978"/>
    <lineage>
        <taxon>Bacteria</taxon>
        <taxon>Bacillati</taxon>
        <taxon>Bacillota</taxon>
        <taxon>Bacilli</taxon>
        <taxon>Bacillales</taxon>
        <taxon>Bacillaceae</taxon>
        <taxon>Natronobacillus</taxon>
    </lineage>
</organism>
<dbReference type="Proteomes" id="UP001084197">
    <property type="component" value="Unassembled WGS sequence"/>
</dbReference>
<sequence>MVEKYFFHIIYLIEVLIAIIITLGMIMGIYQMAKQLIDLSMATNGHSYDAIKTFLSLGLMIVIGIELVLVLLASSTTNLMELILFAAAQKMLIYSDNMLDVLIAAVAIAIIFATKKYLLTRKDIRGQDAHHKYVNERKTEREAEREAI</sequence>
<feature type="transmembrane region" description="Helical" evidence="1">
    <location>
        <begin position="92"/>
        <end position="113"/>
    </location>
</feature>
<feature type="transmembrane region" description="Helical" evidence="1">
    <location>
        <begin position="51"/>
        <end position="72"/>
    </location>
</feature>
<feature type="transmembrane region" description="Helical" evidence="1">
    <location>
        <begin position="6"/>
        <end position="30"/>
    </location>
</feature>
<proteinExistence type="predicted"/>
<keyword evidence="1" id="KW-0472">Membrane</keyword>
<reference evidence="2" key="1">
    <citation type="submission" date="2022-11" db="EMBL/GenBank/DDBJ databases">
        <title>WGS of Natronobacillus azotifigens 24KS-1, an anaerobic diazotrophic haloalkaliphile from soda-rich habitats.</title>
        <authorList>
            <person name="Sorokin D.Y."/>
            <person name="Merkel A.Y."/>
        </authorList>
    </citation>
    <scope>NUCLEOTIDE SEQUENCE</scope>
    <source>
        <strain evidence="2">24KS-1</strain>
    </source>
</reference>
<dbReference type="AlphaFoldDB" id="A0A9J6RGU8"/>
<keyword evidence="3" id="KW-1185">Reference proteome</keyword>
<comment type="caution">
    <text evidence="2">The sequence shown here is derived from an EMBL/GenBank/DDBJ whole genome shotgun (WGS) entry which is preliminary data.</text>
</comment>
<evidence type="ECO:0000313" key="2">
    <source>
        <dbReference type="EMBL" id="MCZ0704628.1"/>
    </source>
</evidence>
<keyword evidence="1" id="KW-0812">Transmembrane</keyword>
<accession>A0A9J6RGU8</accession>
<protein>
    <recommendedName>
        <fullName evidence="4">Transporter</fullName>
    </recommendedName>
</protein>
<evidence type="ECO:0000313" key="3">
    <source>
        <dbReference type="Proteomes" id="UP001084197"/>
    </source>
</evidence>